<organism evidence="12 13">
    <name type="scientific">Trypanosoma theileri</name>
    <dbReference type="NCBI Taxonomy" id="67003"/>
    <lineage>
        <taxon>Eukaryota</taxon>
        <taxon>Discoba</taxon>
        <taxon>Euglenozoa</taxon>
        <taxon>Kinetoplastea</taxon>
        <taxon>Metakinetoplastina</taxon>
        <taxon>Trypanosomatida</taxon>
        <taxon>Trypanosomatidae</taxon>
        <taxon>Trypanosoma</taxon>
    </lineage>
</organism>
<dbReference type="GO" id="GO:0004844">
    <property type="term" value="F:uracil DNA N-glycosylase activity"/>
    <property type="evidence" value="ECO:0007669"/>
    <property type="project" value="UniProtKB-UniRule"/>
</dbReference>
<evidence type="ECO:0000256" key="5">
    <source>
        <dbReference type="ARBA" id="ARBA00022801"/>
    </source>
</evidence>
<evidence type="ECO:0000256" key="10">
    <source>
        <dbReference type="SAM" id="MobiDB-lite"/>
    </source>
</evidence>
<dbReference type="InterPro" id="IPR002043">
    <property type="entry name" value="UDG_fam1"/>
</dbReference>
<dbReference type="SMART" id="SM00987">
    <property type="entry name" value="UreE_C"/>
    <property type="match status" value="1"/>
</dbReference>
<proteinExistence type="inferred from homology"/>
<protein>
    <recommendedName>
        <fullName evidence="3 7">Uracil-DNA glycosylase</fullName>
        <shortName evidence="7">UDG</shortName>
        <ecNumber evidence="3 7">3.2.2.27</ecNumber>
    </recommendedName>
</protein>
<sequence>MVQRTLFDYVPKKKTSPERVDVNKEAKTDEQHTPPSRKRTLEVVSESVNATKVRNEPCESLSSLIRDPAWSAFLQPLITTNSFHNIEKFIEHEMASGKVILPPRDLIFSAFNSTPLNELKVVLLGQDPYHNLGQAHGMCFSVRPGVRPPPSLVNMYKELTTDIPGFKTPSHGYLQRWAEQGVLMLNATLTVEAHKANSHANCGWQTFTDGVIRLLSEKHLKPIVFLLWGGFARKKIALIDQKRHIVIENAHPSPLSATKWWGCRPFSKCNAALEKLGHEPIDWSLPMTVNASTK</sequence>
<evidence type="ECO:0000256" key="1">
    <source>
        <dbReference type="ARBA" id="ARBA00001400"/>
    </source>
</evidence>
<comment type="function">
    <text evidence="7 9">Excises uracil residues from the DNA which can arise as a result of misincorporation of dUMP residues by DNA polymerase or due to deamination of cytosine.</text>
</comment>
<dbReference type="InterPro" id="IPR005122">
    <property type="entry name" value="Uracil-DNA_glycosylase-like"/>
</dbReference>
<dbReference type="EMBL" id="NBCO01000003">
    <property type="protein sequence ID" value="ORC92636.1"/>
    <property type="molecule type" value="Genomic_DNA"/>
</dbReference>
<dbReference type="InterPro" id="IPR018085">
    <property type="entry name" value="Ura-DNA_Glyclase_AS"/>
</dbReference>
<feature type="domain" description="Uracil-DNA glycosylase-like" evidence="11">
    <location>
        <begin position="112"/>
        <end position="273"/>
    </location>
</feature>
<dbReference type="PROSITE" id="PS00130">
    <property type="entry name" value="U_DNA_GLYCOSYLASE"/>
    <property type="match status" value="1"/>
</dbReference>
<keyword evidence="7" id="KW-0539">Nucleus</keyword>
<dbReference type="HAMAP" id="MF_00148">
    <property type="entry name" value="UDG"/>
    <property type="match status" value="1"/>
</dbReference>
<dbReference type="GO" id="GO:0097510">
    <property type="term" value="P:base-excision repair, AP site formation via deaminated base removal"/>
    <property type="evidence" value="ECO:0007669"/>
    <property type="project" value="TreeGrafter"/>
</dbReference>
<dbReference type="NCBIfam" id="NF003588">
    <property type="entry name" value="PRK05254.1-1"/>
    <property type="match status" value="1"/>
</dbReference>
<name>A0A1X0P6S1_9TRYP</name>
<dbReference type="InterPro" id="IPR036895">
    <property type="entry name" value="Uracil-DNA_glycosylase-like_sf"/>
</dbReference>
<dbReference type="PANTHER" id="PTHR11264">
    <property type="entry name" value="URACIL-DNA GLYCOSYLASE"/>
    <property type="match status" value="1"/>
</dbReference>
<feature type="active site" description="Proton acceptor" evidence="7 8">
    <location>
        <position position="127"/>
    </location>
</feature>
<evidence type="ECO:0000259" key="11">
    <source>
        <dbReference type="SMART" id="SM00986"/>
    </source>
</evidence>
<dbReference type="Gene3D" id="3.40.470.10">
    <property type="entry name" value="Uracil-DNA glycosylase-like domain"/>
    <property type="match status" value="1"/>
</dbReference>
<gene>
    <name evidence="12" type="ORF">TM35_000033890</name>
</gene>
<keyword evidence="6 7" id="KW-0234">DNA repair</keyword>
<dbReference type="EC" id="3.2.2.27" evidence="3 7"/>
<keyword evidence="4 7" id="KW-0227">DNA damage</keyword>
<dbReference type="PANTHER" id="PTHR11264:SF0">
    <property type="entry name" value="URACIL-DNA GLYCOSYLASE"/>
    <property type="match status" value="1"/>
</dbReference>
<dbReference type="NCBIfam" id="NF003589">
    <property type="entry name" value="PRK05254.1-2"/>
    <property type="match status" value="1"/>
</dbReference>
<dbReference type="OrthoDB" id="10031947at2759"/>
<reference evidence="12 13" key="1">
    <citation type="submission" date="2017-03" db="EMBL/GenBank/DDBJ databases">
        <title>An alternative strategy for trypanosome survival in the mammalian bloodstream revealed through genome and transcriptome analysis of the ubiquitous bovine parasite Trypanosoma (Megatrypanum) theileri.</title>
        <authorList>
            <person name="Kelly S."/>
            <person name="Ivens A."/>
            <person name="Mott A."/>
            <person name="O'Neill E."/>
            <person name="Emms D."/>
            <person name="Macleod O."/>
            <person name="Voorheis P."/>
            <person name="Matthews J."/>
            <person name="Matthews K."/>
            <person name="Carrington M."/>
        </authorList>
    </citation>
    <scope>NUCLEOTIDE SEQUENCE [LARGE SCALE GENOMIC DNA]</scope>
    <source>
        <strain evidence="12">Edinburgh</strain>
    </source>
</reference>
<feature type="compositionally biased region" description="Basic and acidic residues" evidence="10">
    <location>
        <begin position="15"/>
        <end position="32"/>
    </location>
</feature>
<evidence type="ECO:0000313" key="13">
    <source>
        <dbReference type="Proteomes" id="UP000192257"/>
    </source>
</evidence>
<comment type="caution">
    <text evidence="12">The sequence shown here is derived from an EMBL/GenBank/DDBJ whole genome shotgun (WGS) entry which is preliminary data.</text>
</comment>
<dbReference type="VEuPathDB" id="TriTrypDB:TM35_000033890"/>
<dbReference type="Pfam" id="PF03167">
    <property type="entry name" value="UDG"/>
    <property type="match status" value="1"/>
</dbReference>
<dbReference type="GO" id="GO:0005634">
    <property type="term" value="C:nucleus"/>
    <property type="evidence" value="ECO:0007669"/>
    <property type="project" value="UniProtKB-SubCell"/>
</dbReference>
<evidence type="ECO:0000313" key="12">
    <source>
        <dbReference type="EMBL" id="ORC92636.1"/>
    </source>
</evidence>
<keyword evidence="13" id="KW-1185">Reference proteome</keyword>
<evidence type="ECO:0000256" key="2">
    <source>
        <dbReference type="ARBA" id="ARBA00008184"/>
    </source>
</evidence>
<dbReference type="Proteomes" id="UP000192257">
    <property type="component" value="Unassembled WGS sequence"/>
</dbReference>
<dbReference type="GO" id="GO:0005739">
    <property type="term" value="C:mitochondrion"/>
    <property type="evidence" value="ECO:0007669"/>
    <property type="project" value="UniProtKB-SubCell"/>
</dbReference>
<dbReference type="AlphaFoldDB" id="A0A1X0P6S1"/>
<evidence type="ECO:0000256" key="6">
    <source>
        <dbReference type="ARBA" id="ARBA00023204"/>
    </source>
</evidence>
<dbReference type="FunFam" id="3.40.470.10:FF:000001">
    <property type="entry name" value="Uracil-DNA glycosylase"/>
    <property type="match status" value="1"/>
</dbReference>
<comment type="catalytic activity">
    <reaction evidence="1 7 9">
        <text>Hydrolyzes single-stranded DNA or mismatched double-stranded DNA and polynucleotides, releasing free uracil.</text>
        <dbReference type="EC" id="3.2.2.27"/>
    </reaction>
</comment>
<dbReference type="STRING" id="67003.A0A1X0P6S1"/>
<dbReference type="CDD" id="cd10027">
    <property type="entry name" value="UDG-F1-like"/>
    <property type="match status" value="1"/>
</dbReference>
<evidence type="ECO:0000256" key="4">
    <source>
        <dbReference type="ARBA" id="ARBA00022763"/>
    </source>
</evidence>
<keyword evidence="7" id="KW-0496">Mitochondrion</keyword>
<evidence type="ECO:0000256" key="9">
    <source>
        <dbReference type="RuleBase" id="RU003780"/>
    </source>
</evidence>
<evidence type="ECO:0000256" key="3">
    <source>
        <dbReference type="ARBA" id="ARBA00012030"/>
    </source>
</evidence>
<dbReference type="NCBIfam" id="TIGR00628">
    <property type="entry name" value="ung"/>
    <property type="match status" value="1"/>
</dbReference>
<dbReference type="NCBIfam" id="NF003592">
    <property type="entry name" value="PRK05254.1-5"/>
    <property type="match status" value="1"/>
</dbReference>
<dbReference type="RefSeq" id="XP_028886702.1">
    <property type="nucleotide sequence ID" value="XM_029022156.1"/>
</dbReference>
<dbReference type="GeneID" id="39981936"/>
<evidence type="ECO:0000256" key="8">
    <source>
        <dbReference type="PROSITE-ProRule" id="PRU10072"/>
    </source>
</evidence>
<comment type="subcellular location">
    <subcellularLocation>
        <location evidence="7">Mitochondrion</location>
    </subcellularLocation>
    <subcellularLocation>
        <location evidence="7">Nucleus</location>
    </subcellularLocation>
</comment>
<comment type="similarity">
    <text evidence="2 7 9">Belongs to the uracil-DNA glycosylase (UDG) superfamily. UNG family.</text>
</comment>
<dbReference type="SMART" id="SM00986">
    <property type="entry name" value="UDG"/>
    <property type="match status" value="1"/>
</dbReference>
<keyword evidence="5 7" id="KW-0378">Hydrolase</keyword>
<accession>A0A1X0P6S1</accession>
<feature type="region of interest" description="Disordered" evidence="10">
    <location>
        <begin position="14"/>
        <end position="39"/>
    </location>
</feature>
<dbReference type="SUPFAM" id="SSF52141">
    <property type="entry name" value="Uracil-DNA glycosylase-like"/>
    <property type="match status" value="1"/>
</dbReference>
<evidence type="ECO:0000256" key="7">
    <source>
        <dbReference type="HAMAP-Rule" id="MF_03166"/>
    </source>
</evidence>